<dbReference type="Gene3D" id="3.10.250.10">
    <property type="entry name" value="SRCR-like domain"/>
    <property type="match status" value="3"/>
</dbReference>
<evidence type="ECO:0000256" key="5">
    <source>
        <dbReference type="ARBA" id="ARBA00022989"/>
    </source>
</evidence>
<comment type="subcellular location">
    <subcellularLocation>
        <location evidence="1">Membrane</location>
        <topology evidence="1">Single-pass membrane protein</topology>
    </subcellularLocation>
</comment>
<keyword evidence="7 9" id="KW-1015">Disulfide bond</keyword>
<evidence type="ECO:0000256" key="12">
    <source>
        <dbReference type="SAM" id="SignalP"/>
    </source>
</evidence>
<feature type="region of interest" description="Disordered" evidence="10">
    <location>
        <begin position="2774"/>
        <end position="2879"/>
    </location>
</feature>
<evidence type="ECO:0000313" key="14">
    <source>
        <dbReference type="Proteomes" id="UP000085678"/>
    </source>
</evidence>
<keyword evidence="6 11" id="KW-0472">Membrane</keyword>
<keyword evidence="4" id="KW-0677">Repeat</keyword>
<feature type="disulfide bond" evidence="9">
    <location>
        <begin position="1033"/>
        <end position="1043"/>
    </location>
</feature>
<dbReference type="RefSeq" id="XP_013419620.1">
    <property type="nucleotide sequence ID" value="XM_013564166.1"/>
</dbReference>
<dbReference type="FunCoup" id="A0A1S3KAH4">
    <property type="interactions" value="9"/>
</dbReference>
<evidence type="ECO:0000256" key="11">
    <source>
        <dbReference type="SAM" id="Phobius"/>
    </source>
</evidence>
<comment type="caution">
    <text evidence="9">Lacks conserved residue(s) required for the propagation of feature annotation.</text>
</comment>
<evidence type="ECO:0000256" key="7">
    <source>
        <dbReference type="ARBA" id="ARBA00023157"/>
    </source>
</evidence>
<dbReference type="InterPro" id="IPR036772">
    <property type="entry name" value="SRCR-like_dom_sf"/>
</dbReference>
<dbReference type="InterPro" id="IPR006626">
    <property type="entry name" value="PbH1"/>
</dbReference>
<dbReference type="KEGG" id="lak:106180235"/>
<dbReference type="InParanoid" id="A0A1S3KAH4"/>
<accession>A0A1S3KAH4</accession>
<feature type="signal peptide" evidence="12">
    <location>
        <begin position="1"/>
        <end position="24"/>
    </location>
</feature>
<feature type="region of interest" description="Disordered" evidence="10">
    <location>
        <begin position="2676"/>
        <end position="2701"/>
    </location>
</feature>
<dbReference type="GO" id="GO:0045217">
    <property type="term" value="P:cell-cell junction maintenance"/>
    <property type="evidence" value="ECO:0007669"/>
    <property type="project" value="TreeGrafter"/>
</dbReference>
<feature type="chain" id="PRO_5010302753" evidence="12">
    <location>
        <begin position="25"/>
        <end position="2879"/>
    </location>
</feature>
<dbReference type="SMART" id="SM00710">
    <property type="entry name" value="PbH1"/>
    <property type="match status" value="18"/>
</dbReference>
<keyword evidence="3 12" id="KW-0732">Signal</keyword>
<dbReference type="OrthoDB" id="536948at2759"/>
<evidence type="ECO:0000256" key="6">
    <source>
        <dbReference type="ARBA" id="ARBA00023136"/>
    </source>
</evidence>
<dbReference type="PANTHER" id="PTHR47653">
    <property type="entry name" value="PROTEIN BARK BEETLE"/>
    <property type="match status" value="1"/>
</dbReference>
<dbReference type="PANTHER" id="PTHR47653:SF1">
    <property type="entry name" value="DELETED IN MALIGNANT BRAIN TUMORS 1 PROTEIN"/>
    <property type="match status" value="1"/>
</dbReference>
<dbReference type="SMART" id="SM00202">
    <property type="entry name" value="SR"/>
    <property type="match status" value="3"/>
</dbReference>
<feature type="domain" description="SRCR" evidence="13">
    <location>
        <begin position="113"/>
        <end position="220"/>
    </location>
</feature>
<dbReference type="FunFam" id="3.10.250.10:FF:000016">
    <property type="entry name" value="Scavenger receptor cysteine-rich protein type 12"/>
    <property type="match status" value="2"/>
</dbReference>
<keyword evidence="5 11" id="KW-1133">Transmembrane helix</keyword>
<dbReference type="GO" id="GO:0016020">
    <property type="term" value="C:membrane"/>
    <property type="evidence" value="ECO:0007669"/>
    <property type="project" value="UniProtKB-SubCell"/>
</dbReference>
<evidence type="ECO:0000256" key="1">
    <source>
        <dbReference type="ARBA" id="ARBA00004167"/>
    </source>
</evidence>
<evidence type="ECO:0000313" key="15">
    <source>
        <dbReference type="RefSeq" id="XP_013419620.1"/>
    </source>
</evidence>
<dbReference type="InterPro" id="IPR016187">
    <property type="entry name" value="CTDL_fold"/>
</dbReference>
<name>A0A1S3KAH4_LINAN</name>
<feature type="disulfide bond" evidence="9">
    <location>
        <begin position="1873"/>
        <end position="1883"/>
    </location>
</feature>
<organism evidence="14 15">
    <name type="scientific">Lingula anatina</name>
    <name type="common">Brachiopod</name>
    <name type="synonym">Lingula unguis</name>
    <dbReference type="NCBI Taxonomy" id="7574"/>
    <lineage>
        <taxon>Eukaryota</taxon>
        <taxon>Metazoa</taxon>
        <taxon>Spiralia</taxon>
        <taxon>Lophotrochozoa</taxon>
        <taxon>Brachiopoda</taxon>
        <taxon>Linguliformea</taxon>
        <taxon>Lingulata</taxon>
        <taxon>Lingulida</taxon>
        <taxon>Linguloidea</taxon>
        <taxon>Lingulidae</taxon>
        <taxon>Lingula</taxon>
    </lineage>
</organism>
<dbReference type="STRING" id="7574.A0A1S3KAH4"/>
<dbReference type="Gene3D" id="3.10.100.10">
    <property type="entry name" value="Mannose-Binding Protein A, subunit A"/>
    <property type="match status" value="1"/>
</dbReference>
<sequence>MAAAISGTVLSVLIIVSTLTYTACEEVLSGVIDSDTTLLRDNSPYIVKDDLHVDKRSTLTVQPGVTVKFSPGVKFLVNGTLIAKGTPTDRIVFTKENDDGSGNPDLSRWPSDIRMVEGEEGRFLEGRVQMYHRGRWRYVCSNYRNWTQIDAEVACRQLGYNSGNFTFNSTLWTNDTWTMMYELPACYGHESSIFDCPGNTDIKIGRTICAHQDTVGLRCEDKLASDFATDHWQGIELYNSTRRRIVDYNQRYNVSASVLEYVDIQFAGRDRDGFPRSALAASPFVPILKNVNLRWNAHHGTNFSYCETPVIVHDSNVYENRGHGITAHTHIGKVHIINSDLHHNFGDGAFVEVADIRNYVYDEERLAFCSRPTLTDPSYPMVIGGHPYLSPPCGLLFNARRDQVLTVDFLEMDTEVFVTGYMVFREGNTRSGPLIANITVTNGTKYGLPQSIHTSTNGLYISYHWTRPPFMLDYKCYNLRYCAKFVIQVSAGDSPSADFNLTSSRIYNNTQRGITVRKMRSSIVVKSSNISHNAFHAGIHVYGGAGDVFVSDSQFLYNVDSGLNITTAGGRRIINTTDFIGNDYGAFVGYQLLNRTRNESEYLTEIINSNFQFNWKSAVKFGNYCKTGKSVVNFTSFSDNHRDCVEYEPCYHGIGHMHNVTVGLSTFSDNVGHAFRATPMLNTIGRFANNTVERHKAGALMINNEDNFERNRLYKTQPVSYVVVGNNFHNNSGMYVTNMRLTVTNIQSLIFEYNQVRENTIMGGFETEMLNPRSRASAVVIASSGNLIIRRNHIQNPASVRQMATHSTDITSTINATHNWWGTTDHQIIFSGLFDNNDRYNLAPIKYYPALKTFELSTGFYTDDQPNYQPLFQRNGRTIGGMLRQSTTLSAGTYRVDKDINIPLGLQLTINAGARLEFENSIGVLVQGKLAVSGSPGNDVIMTLQDDLHFHNSSTVRLVGQSGIADDTAMEGRVEVMVDGEWGTICSFGWNIEDAAVVCQMLGYTVHPDDWETNYQVPVDNPSMPIWRSAVECTVYDTNITECMADSRMEHSCDHSMDVHVKCKKPTWAGTRLIAIASASSIVRTKMDKAGLLDHSTMQYVPALQTDYNRHTMSYISINDTLSSGIAVMFNNPKGDQMIDHCDINNNLGDGILTRSSFLTVSFSTLSHNQQAGFRFDPRFSEYDAWNVRSWVALSRDKTVVIPLPAGQSQKIILGTGDNNEGDYLFLLTEQMGQTLDMETTFEVEVQDSRFRVLVTMLDYNPVTSVEKLLIYDGPRNNMANSRIVDIEENLVEFPYLSTSKTITFKYKVKGPQSGRLAMLATSVRFDANNPNNRPIATLQLKNCTLTDNYNGIVTRHYNSPSNRRLEIFHRRYEEFINIMGTRILRSKAEALFSPSVSKYTEEYLYEPNLDELLRAEHISNITYRMEDCDIDSNAKGVLAEHNHVEFSNNVWKWKLRNNRFMRNQEGGYVIELPEVSDDFRYFGNHSVNHSVEVNDTLFEDNLRFQFVIGGHYANTTIYRNTFRDNTCKNGLMYISGMEKDLYIHDNEVIRNTGRFMLEIDTWSHVENASKIHGLVSYNRFSNNRRLVVTTTPTIFMNNPTSYVLALKGVQPVQFHRNLLISNYLEYAMIAGLKSSRLGLTLNVDQNYWGTTNQTKIGESIFDFDNWNNYAVAKYYPFLTQPSFTSPLTTEPKLEYQLSLNLPLGGRVLSNTRIPNRGRPYLVDSDVTVMPDVILEIDPGVELQFNPNVGILVLGTLIARGRQDNRIRFLPKKTQYVTPPAPRVDNFVRLYRGKFFPPRPDNEGFLQYYNSTLKRYVLVCDNDFHEKVAQVMCRSMGMESTNVQYRFTNLYDYDEYGWGARSQKDFWQRTYICNGDEDSWEQCYSKIHYGLGECLAAENYVYMRCGKRNLPNTHQYWGNIRFSSPNIEYMQDEDVGGSSELLYVDIYGAGLLHGEKVAAIQSMYQTPSADDINITHCASHGYEFVDPRAKITVQNNIITNNHGYGVRALILNGESSAREMASSFEPLNDSSIPYNAFGMVDMCDTEKELVIENRIILYYKYSYRSVDCVKYIRSRSLTNTVGLRFLQFNLKEDNFSRNSIEFYEGKIINDTTYINVLWPNATMSQRRQLYKTNYGFNTLNVHIHAAAGEPFYGFIAEVVILPLSRRGYSGNNKLHKVVKSLITDNEGGAVMYVNVGETNPSVAMTENQIERNGISMLNLTSNPTVYLNVQHLPYVTFANNFYGSNKGGFYMYTVADAFSKAVLANISNNVIYGNTFGPCMEVGGHHFQQILVKYNYITWNLVNNTETSTLVFRGVDVNFTRNVLHNNTGSSIIDSWGVEKVQMWPTYEYNHIYYNNASGPDYKTTIFAHTVRHKVRHNYFDNPYCTLDLAAGNMTFTDDYTLSIEAPGNWWGSPYDLAIRGRILDFEDGRYKHLYRAPKNWEDWWRWNVWREEWQGRHPEETFYQIYNVTYDPPLYSNKSLLQGFCQPGWHEYNNRCFYYMGGLLPFYRAKQQCELEGGIIADAKDALNFLGGLVIQDQADYTHFWKVWLYHTITEGYCSAMLNYQPIATDCHERLPYICEKIPVVPYFPFNWSWVIIVVSVMGVIVLILIIIICLAYLKAKRRTKERLERREVIRNSMRSVKSTGTGGFNSFRAQKKKPRQPEVHVNMHPDLTVSGVTIDDTSDDSMDKTKLEGLSTGSTFDYPSRNGSVMYDSDKEDMYPPKLENEVTTFTDRSAEPSVIDSDHDDYYPPKLENEIPNLSTRPVYGIYQNMGYDDRSLDSRSGIDTPPRSVSTPQQTRMTLEFENKGYEDSLERRPKTLKAYTPAGKLSDDSDSLSDKASLSKADSDSDDDDVKPDLNSSVNSLRNGQRPPPQETEI</sequence>
<feature type="compositionally biased region" description="Basic and acidic residues" evidence="10">
    <location>
        <begin position="2803"/>
        <end position="2818"/>
    </location>
</feature>
<dbReference type="InterPro" id="IPR016186">
    <property type="entry name" value="C-type_lectin-like/link_sf"/>
</dbReference>
<feature type="domain" description="SRCR" evidence="13">
    <location>
        <begin position="956"/>
        <end position="1064"/>
    </location>
</feature>
<keyword evidence="14" id="KW-1185">Reference proteome</keyword>
<dbReference type="GeneID" id="106180235"/>
<gene>
    <name evidence="15" type="primary">LOC106180235</name>
</gene>
<dbReference type="Proteomes" id="UP000085678">
    <property type="component" value="Unplaced"/>
</dbReference>
<evidence type="ECO:0000256" key="4">
    <source>
        <dbReference type="ARBA" id="ARBA00022737"/>
    </source>
</evidence>
<dbReference type="InterPro" id="IPR011050">
    <property type="entry name" value="Pectin_lyase_fold/virulence"/>
</dbReference>
<feature type="compositionally biased region" description="Polar residues" evidence="10">
    <location>
        <begin position="2791"/>
        <end position="2801"/>
    </location>
</feature>
<feature type="compositionally biased region" description="Basic and acidic residues" evidence="10">
    <location>
        <begin position="2743"/>
        <end position="2756"/>
    </location>
</feature>
<dbReference type="SUPFAM" id="SSF51126">
    <property type="entry name" value="Pectin lyase-like"/>
    <property type="match status" value="1"/>
</dbReference>
<dbReference type="SUPFAM" id="SSF56436">
    <property type="entry name" value="C-type lectin-like"/>
    <property type="match status" value="1"/>
</dbReference>
<feature type="transmembrane region" description="Helical" evidence="11">
    <location>
        <begin position="2593"/>
        <end position="2619"/>
    </location>
</feature>
<dbReference type="InterPro" id="IPR001190">
    <property type="entry name" value="SRCR"/>
</dbReference>
<dbReference type="SUPFAM" id="SSF56487">
    <property type="entry name" value="SRCR-like"/>
    <property type="match status" value="3"/>
</dbReference>
<feature type="domain" description="SRCR" evidence="13">
    <location>
        <begin position="1788"/>
        <end position="1906"/>
    </location>
</feature>
<evidence type="ECO:0000256" key="9">
    <source>
        <dbReference type="PROSITE-ProRule" id="PRU00196"/>
    </source>
</evidence>
<feature type="disulfide bond" evidence="9">
    <location>
        <begin position="186"/>
        <end position="196"/>
    </location>
</feature>
<protein>
    <submittedName>
        <fullName evidence="15">Protein bark beetle</fullName>
    </submittedName>
</protein>
<evidence type="ECO:0000256" key="8">
    <source>
        <dbReference type="ARBA" id="ARBA00023180"/>
    </source>
</evidence>
<keyword evidence="2 11" id="KW-0812">Transmembrane</keyword>
<evidence type="ECO:0000256" key="3">
    <source>
        <dbReference type="ARBA" id="ARBA00022729"/>
    </source>
</evidence>
<reference evidence="15" key="1">
    <citation type="submission" date="2025-08" db="UniProtKB">
        <authorList>
            <consortium name="RefSeq"/>
        </authorList>
    </citation>
    <scope>IDENTIFICATION</scope>
    <source>
        <tissue evidence="15">Gonads</tissue>
    </source>
</reference>
<evidence type="ECO:0000259" key="13">
    <source>
        <dbReference type="PROSITE" id="PS50287"/>
    </source>
</evidence>
<dbReference type="PROSITE" id="PS50287">
    <property type="entry name" value="SRCR_2"/>
    <property type="match status" value="3"/>
</dbReference>
<proteinExistence type="predicted"/>
<dbReference type="Pfam" id="PF00530">
    <property type="entry name" value="SRCR"/>
    <property type="match status" value="3"/>
</dbReference>
<evidence type="ECO:0000256" key="2">
    <source>
        <dbReference type="ARBA" id="ARBA00022692"/>
    </source>
</evidence>
<feature type="region of interest" description="Disordered" evidence="10">
    <location>
        <begin position="2738"/>
        <end position="2757"/>
    </location>
</feature>
<dbReference type="InterPro" id="IPR053243">
    <property type="entry name" value="SJ_maturation_regulator"/>
</dbReference>
<keyword evidence="8" id="KW-0325">Glycoprotein</keyword>
<evidence type="ECO:0000256" key="10">
    <source>
        <dbReference type="SAM" id="MobiDB-lite"/>
    </source>
</evidence>